<comment type="caution">
    <text evidence="4">The sequence shown here is derived from an EMBL/GenBank/DDBJ whole genome shotgun (WGS) entry which is preliminary data.</text>
</comment>
<feature type="non-terminal residue" evidence="4">
    <location>
        <position position="105"/>
    </location>
</feature>
<keyword evidence="5" id="KW-1185">Reference proteome</keyword>
<proteinExistence type="inferred from homology"/>
<dbReference type="InterPro" id="IPR013126">
    <property type="entry name" value="Hsp_70_fam"/>
</dbReference>
<organism evidence="4 5">
    <name type="scientific">Racocetra fulgida</name>
    <dbReference type="NCBI Taxonomy" id="60492"/>
    <lineage>
        <taxon>Eukaryota</taxon>
        <taxon>Fungi</taxon>
        <taxon>Fungi incertae sedis</taxon>
        <taxon>Mucoromycota</taxon>
        <taxon>Glomeromycotina</taxon>
        <taxon>Glomeromycetes</taxon>
        <taxon>Diversisporales</taxon>
        <taxon>Gigasporaceae</taxon>
        <taxon>Racocetra</taxon>
    </lineage>
</organism>
<comment type="similarity">
    <text evidence="1">Belongs to the heat shock protein 70 family.</text>
</comment>
<dbReference type="EMBL" id="CAJVPZ010022365">
    <property type="protein sequence ID" value="CAG8711332.1"/>
    <property type="molecule type" value="Genomic_DNA"/>
</dbReference>
<dbReference type="FunFam" id="1.20.1270.10:FF:000016">
    <property type="entry name" value="Heat shock protein 70"/>
    <property type="match status" value="1"/>
</dbReference>
<dbReference type="SUPFAM" id="SSF100934">
    <property type="entry name" value="Heat shock protein 70kD (HSP70), C-terminal subdomain"/>
    <property type="match status" value="1"/>
</dbReference>
<protein>
    <submittedName>
        <fullName evidence="4">18328_t:CDS:1</fullName>
    </submittedName>
</protein>
<evidence type="ECO:0000256" key="3">
    <source>
        <dbReference type="ARBA" id="ARBA00022840"/>
    </source>
</evidence>
<evidence type="ECO:0000256" key="2">
    <source>
        <dbReference type="ARBA" id="ARBA00022741"/>
    </source>
</evidence>
<gene>
    <name evidence="4" type="ORF">RFULGI_LOCUS10865</name>
</gene>
<reference evidence="4" key="1">
    <citation type="submission" date="2021-06" db="EMBL/GenBank/DDBJ databases">
        <authorList>
            <person name="Kallberg Y."/>
            <person name="Tangrot J."/>
            <person name="Rosling A."/>
        </authorList>
    </citation>
    <scope>NUCLEOTIDE SEQUENCE</scope>
    <source>
        <strain evidence="4">IN212</strain>
    </source>
</reference>
<dbReference type="GO" id="GO:0005524">
    <property type="term" value="F:ATP binding"/>
    <property type="evidence" value="ECO:0007669"/>
    <property type="project" value="UniProtKB-KW"/>
</dbReference>
<dbReference type="Proteomes" id="UP000789396">
    <property type="component" value="Unassembled WGS sequence"/>
</dbReference>
<dbReference type="OrthoDB" id="2435408at2759"/>
<keyword evidence="3" id="KW-0067">ATP-binding</keyword>
<dbReference type="AlphaFoldDB" id="A0A9N9N8N1"/>
<dbReference type="Pfam" id="PF00012">
    <property type="entry name" value="HSP70"/>
    <property type="match status" value="1"/>
</dbReference>
<dbReference type="InterPro" id="IPR029048">
    <property type="entry name" value="HSP70_C_sf"/>
</dbReference>
<sequence>ADAEKYRAEDEKVAQRIQARNGLESYAYNLLNTLQDEKVAGKIGAGNKKKLADVIQETITWLENNQDDEKEVYEHKQKSLEEVANPIMMKLYYGGSNSDSLGRQT</sequence>
<evidence type="ECO:0000313" key="5">
    <source>
        <dbReference type="Proteomes" id="UP000789396"/>
    </source>
</evidence>
<dbReference type="GO" id="GO:0140662">
    <property type="term" value="F:ATP-dependent protein folding chaperone"/>
    <property type="evidence" value="ECO:0007669"/>
    <property type="project" value="InterPro"/>
</dbReference>
<dbReference type="Gene3D" id="1.20.1270.10">
    <property type="match status" value="1"/>
</dbReference>
<accession>A0A9N9N8N1</accession>
<name>A0A9N9N8N1_9GLOM</name>
<evidence type="ECO:0000313" key="4">
    <source>
        <dbReference type="EMBL" id="CAG8711332.1"/>
    </source>
</evidence>
<keyword evidence="2" id="KW-0547">Nucleotide-binding</keyword>
<evidence type="ECO:0000256" key="1">
    <source>
        <dbReference type="ARBA" id="ARBA00007381"/>
    </source>
</evidence>